<dbReference type="PROSITE" id="PS50995">
    <property type="entry name" value="HTH_MARR_2"/>
    <property type="match status" value="1"/>
</dbReference>
<keyword evidence="6" id="KW-1185">Reference proteome</keyword>
<dbReference type="InterPro" id="IPR039422">
    <property type="entry name" value="MarR/SlyA-like"/>
</dbReference>
<feature type="domain" description="HTH marR-type" evidence="4">
    <location>
        <begin position="2"/>
        <end position="134"/>
    </location>
</feature>
<sequence>MTSPVNTQVIRVARLHRTVAAQLLREMGLHPGQELLMMQVWDHGPQRQSALSEALDVDASTLTRTVQRLEHAGFVRRNRCSTDGRAWEVESTKAGLALRERVLAAWDELEKITLNGLSEAEVAALSSALARVEGNLCEFARGSVETC</sequence>
<keyword evidence="3" id="KW-0804">Transcription</keyword>
<evidence type="ECO:0000256" key="2">
    <source>
        <dbReference type="ARBA" id="ARBA00023125"/>
    </source>
</evidence>
<dbReference type="PRINTS" id="PR00598">
    <property type="entry name" value="HTHMARR"/>
</dbReference>
<dbReference type="EMBL" id="BAABAL010000018">
    <property type="protein sequence ID" value="GAA4020209.1"/>
    <property type="molecule type" value="Genomic_DNA"/>
</dbReference>
<dbReference type="InterPro" id="IPR000835">
    <property type="entry name" value="HTH_MarR-typ"/>
</dbReference>
<evidence type="ECO:0000313" key="5">
    <source>
        <dbReference type="EMBL" id="GAA4020209.1"/>
    </source>
</evidence>
<dbReference type="PROSITE" id="PS01117">
    <property type="entry name" value="HTH_MARR_1"/>
    <property type="match status" value="1"/>
</dbReference>
<accession>A0ABP7T380</accession>
<protein>
    <recommendedName>
        <fullName evidence="4">HTH marR-type domain-containing protein</fullName>
    </recommendedName>
</protein>
<keyword evidence="1" id="KW-0805">Transcription regulation</keyword>
<comment type="caution">
    <text evidence="5">The sequence shown here is derived from an EMBL/GenBank/DDBJ whole genome shotgun (WGS) entry which is preliminary data.</text>
</comment>
<dbReference type="InterPro" id="IPR036390">
    <property type="entry name" value="WH_DNA-bd_sf"/>
</dbReference>
<evidence type="ECO:0000313" key="6">
    <source>
        <dbReference type="Proteomes" id="UP001501747"/>
    </source>
</evidence>
<dbReference type="PANTHER" id="PTHR33164">
    <property type="entry name" value="TRANSCRIPTIONAL REGULATOR, MARR FAMILY"/>
    <property type="match status" value="1"/>
</dbReference>
<keyword evidence="2" id="KW-0238">DNA-binding</keyword>
<reference evidence="6" key="1">
    <citation type="journal article" date="2019" name="Int. J. Syst. Evol. Microbiol.">
        <title>The Global Catalogue of Microorganisms (GCM) 10K type strain sequencing project: providing services to taxonomists for standard genome sequencing and annotation.</title>
        <authorList>
            <consortium name="The Broad Institute Genomics Platform"/>
            <consortium name="The Broad Institute Genome Sequencing Center for Infectious Disease"/>
            <person name="Wu L."/>
            <person name="Ma J."/>
        </authorList>
    </citation>
    <scope>NUCLEOTIDE SEQUENCE [LARGE SCALE GENOMIC DNA]</scope>
    <source>
        <strain evidence="6">JCM 17342</strain>
    </source>
</reference>
<dbReference type="SMART" id="SM00347">
    <property type="entry name" value="HTH_MARR"/>
    <property type="match status" value="1"/>
</dbReference>
<dbReference type="Proteomes" id="UP001501747">
    <property type="component" value="Unassembled WGS sequence"/>
</dbReference>
<evidence type="ECO:0000256" key="3">
    <source>
        <dbReference type="ARBA" id="ARBA00023163"/>
    </source>
</evidence>
<evidence type="ECO:0000256" key="1">
    <source>
        <dbReference type="ARBA" id="ARBA00023015"/>
    </source>
</evidence>
<dbReference type="SUPFAM" id="SSF46785">
    <property type="entry name" value="Winged helix' DNA-binding domain"/>
    <property type="match status" value="1"/>
</dbReference>
<dbReference type="InterPro" id="IPR023187">
    <property type="entry name" value="Tscrpt_reg_MarR-type_CS"/>
</dbReference>
<dbReference type="InterPro" id="IPR036388">
    <property type="entry name" value="WH-like_DNA-bd_sf"/>
</dbReference>
<dbReference type="RefSeq" id="WP_344879267.1">
    <property type="nucleotide sequence ID" value="NZ_BAABAL010000018.1"/>
</dbReference>
<gene>
    <name evidence="5" type="ORF">GCM10022247_50170</name>
</gene>
<name>A0ABP7T380_9PSEU</name>
<proteinExistence type="predicted"/>
<dbReference type="Pfam" id="PF01047">
    <property type="entry name" value="MarR"/>
    <property type="match status" value="1"/>
</dbReference>
<organism evidence="5 6">
    <name type="scientific">Allokutzneria multivorans</name>
    <dbReference type="NCBI Taxonomy" id="1142134"/>
    <lineage>
        <taxon>Bacteria</taxon>
        <taxon>Bacillati</taxon>
        <taxon>Actinomycetota</taxon>
        <taxon>Actinomycetes</taxon>
        <taxon>Pseudonocardiales</taxon>
        <taxon>Pseudonocardiaceae</taxon>
        <taxon>Allokutzneria</taxon>
    </lineage>
</organism>
<evidence type="ECO:0000259" key="4">
    <source>
        <dbReference type="PROSITE" id="PS50995"/>
    </source>
</evidence>
<dbReference type="PANTHER" id="PTHR33164:SF43">
    <property type="entry name" value="HTH-TYPE TRANSCRIPTIONAL REPRESSOR YETL"/>
    <property type="match status" value="1"/>
</dbReference>
<dbReference type="Gene3D" id="1.10.10.10">
    <property type="entry name" value="Winged helix-like DNA-binding domain superfamily/Winged helix DNA-binding domain"/>
    <property type="match status" value="1"/>
</dbReference>